<evidence type="ECO:0000313" key="2">
    <source>
        <dbReference type="EMBL" id="MQA39977.1"/>
    </source>
</evidence>
<keyword evidence="1" id="KW-0472">Membrane</keyword>
<evidence type="ECO:0000313" key="3">
    <source>
        <dbReference type="Proteomes" id="UP000440498"/>
    </source>
</evidence>
<keyword evidence="3" id="KW-1185">Reference proteome</keyword>
<name>A0A6A7N529_9BURK</name>
<evidence type="ECO:0000256" key="1">
    <source>
        <dbReference type="SAM" id="Phobius"/>
    </source>
</evidence>
<protein>
    <submittedName>
        <fullName evidence="2">Uncharacterized protein</fullName>
    </submittedName>
</protein>
<comment type="caution">
    <text evidence="2">The sequence shown here is derived from an EMBL/GenBank/DDBJ whole genome shotgun (WGS) entry which is preliminary data.</text>
</comment>
<keyword evidence="1" id="KW-1133">Transmembrane helix</keyword>
<organism evidence="2 3">
    <name type="scientific">Rugamonas aquatica</name>
    <dbReference type="NCBI Taxonomy" id="2743357"/>
    <lineage>
        <taxon>Bacteria</taxon>
        <taxon>Pseudomonadati</taxon>
        <taxon>Pseudomonadota</taxon>
        <taxon>Betaproteobacteria</taxon>
        <taxon>Burkholderiales</taxon>
        <taxon>Oxalobacteraceae</taxon>
        <taxon>Telluria group</taxon>
        <taxon>Rugamonas</taxon>
    </lineage>
</organism>
<proteinExistence type="predicted"/>
<accession>A0A6A7N529</accession>
<gene>
    <name evidence="2" type="ORF">GEV02_17645</name>
</gene>
<sequence>MHPAILLEAIGVCIASIAFVLQCYYFVRDTRARRTLIRSLARNPEFLQVLPHLKKRTANDECFDDEFRKLRAIISKQIDAEGFRQPGELSSPMHQRPSRNRVRYIRGLVYEVEKQLHQ</sequence>
<keyword evidence="1" id="KW-0812">Transmembrane</keyword>
<dbReference type="EMBL" id="WHUG01000006">
    <property type="protein sequence ID" value="MQA39977.1"/>
    <property type="molecule type" value="Genomic_DNA"/>
</dbReference>
<dbReference type="RefSeq" id="WP_152839209.1">
    <property type="nucleotide sequence ID" value="NZ_WHUG01000006.1"/>
</dbReference>
<reference evidence="2 3" key="1">
    <citation type="submission" date="2019-10" db="EMBL/GenBank/DDBJ databases">
        <title>Two novel species isolated from a subtropical stream in China.</title>
        <authorList>
            <person name="Lu H."/>
        </authorList>
    </citation>
    <scope>NUCLEOTIDE SEQUENCE [LARGE SCALE GENOMIC DNA]</scope>
    <source>
        <strain evidence="2 3">FT29W</strain>
    </source>
</reference>
<dbReference type="Proteomes" id="UP000440498">
    <property type="component" value="Unassembled WGS sequence"/>
</dbReference>
<dbReference type="AlphaFoldDB" id="A0A6A7N529"/>
<feature type="transmembrane region" description="Helical" evidence="1">
    <location>
        <begin position="6"/>
        <end position="27"/>
    </location>
</feature>